<keyword evidence="8" id="KW-0436">Ligase</keyword>
<evidence type="ECO:0000256" key="5">
    <source>
        <dbReference type="SAM" id="Phobius"/>
    </source>
</evidence>
<dbReference type="Proteomes" id="UP001231124">
    <property type="component" value="Unassembled WGS sequence"/>
</dbReference>
<keyword evidence="2 5" id="KW-0812">Transmembrane</keyword>
<dbReference type="InterPro" id="IPR051533">
    <property type="entry name" value="WaaL-like"/>
</dbReference>
<keyword evidence="9" id="KW-1185">Reference proteome</keyword>
<evidence type="ECO:0000256" key="1">
    <source>
        <dbReference type="ARBA" id="ARBA00004141"/>
    </source>
</evidence>
<feature type="transmembrane region" description="Helical" evidence="5">
    <location>
        <begin position="65"/>
        <end position="85"/>
    </location>
</feature>
<evidence type="ECO:0000256" key="4">
    <source>
        <dbReference type="ARBA" id="ARBA00023136"/>
    </source>
</evidence>
<dbReference type="PANTHER" id="PTHR37422:SF13">
    <property type="entry name" value="LIPOPOLYSACCHARIDE BIOSYNTHESIS PROTEIN PA4999-RELATED"/>
    <property type="match status" value="1"/>
</dbReference>
<evidence type="ECO:0000256" key="6">
    <source>
        <dbReference type="SAM" id="SignalP"/>
    </source>
</evidence>
<dbReference type="InterPro" id="IPR007016">
    <property type="entry name" value="O-antigen_ligase-rel_domated"/>
</dbReference>
<feature type="transmembrane region" description="Helical" evidence="5">
    <location>
        <begin position="42"/>
        <end position="58"/>
    </location>
</feature>
<gene>
    <name evidence="8" type="ORF">QO012_001232</name>
</gene>
<accession>A0ABU0HZ35</accession>
<evidence type="ECO:0000313" key="8">
    <source>
        <dbReference type="EMBL" id="MDQ0446741.1"/>
    </source>
</evidence>
<proteinExistence type="predicted"/>
<feature type="transmembrane region" description="Helical" evidence="5">
    <location>
        <begin position="91"/>
        <end position="110"/>
    </location>
</feature>
<evidence type="ECO:0000256" key="2">
    <source>
        <dbReference type="ARBA" id="ARBA00022692"/>
    </source>
</evidence>
<sequence>MFLFNKSAALVLVVSAAVAVAGYALAGRVRPVGPGVPRPLRILALAVPACFAVSALASPDPVRSLDILAGAGIVTAAGLTTVFIRRTDHDVAAGYVALSITVACAALIIVEEWADMPLHRAIGVRSESFVLKRTAVCNTLVLLGLLRFMLGRLRPSLIGLVGLLQLGAITAAHSGAAAFGLLGFGGALLAVRFGGPSLAKAVGAAWIAGCLLVAPFLGTAANQGWEGLLVRTLEAFHLEERIAIWEAFGSLVGRRPVLGYGFGSSQEIVGSKALHGAGDPALDAARNLHPHNAYLQVWVEFGAVGAGLSFALFWWLIAGMDGTDGAFALRFGIVLFCCVLMLLSHSLWQPWWIASVAIAFTWLRLGGGPGARPAPRDGAPRPA</sequence>
<keyword evidence="6" id="KW-0732">Signal</keyword>
<feature type="signal peptide" evidence="6">
    <location>
        <begin position="1"/>
        <end position="26"/>
    </location>
</feature>
<protein>
    <submittedName>
        <fullName evidence="8">O-antigen ligase</fullName>
    </submittedName>
</protein>
<keyword evidence="4 5" id="KW-0472">Membrane</keyword>
<dbReference type="RefSeq" id="WP_238201525.1">
    <property type="nucleotide sequence ID" value="NZ_BPQE01000004.1"/>
</dbReference>
<evidence type="ECO:0000313" key="9">
    <source>
        <dbReference type="Proteomes" id="UP001231124"/>
    </source>
</evidence>
<feature type="transmembrane region" description="Helical" evidence="5">
    <location>
        <begin position="201"/>
        <end position="221"/>
    </location>
</feature>
<feature type="transmembrane region" description="Helical" evidence="5">
    <location>
        <begin position="156"/>
        <end position="189"/>
    </location>
</feature>
<comment type="caution">
    <text evidence="8">The sequence shown here is derived from an EMBL/GenBank/DDBJ whole genome shotgun (WGS) entry which is preliminary data.</text>
</comment>
<reference evidence="8 9" key="1">
    <citation type="submission" date="2023-07" db="EMBL/GenBank/DDBJ databases">
        <title>Genomic Encyclopedia of Type Strains, Phase IV (KMG-IV): sequencing the most valuable type-strain genomes for metagenomic binning, comparative biology and taxonomic classification.</title>
        <authorList>
            <person name="Goeker M."/>
        </authorList>
    </citation>
    <scope>NUCLEOTIDE SEQUENCE [LARGE SCALE GENOMIC DNA]</scope>
    <source>
        <strain evidence="8 9">DSM 19013</strain>
    </source>
</reference>
<dbReference type="PANTHER" id="PTHR37422">
    <property type="entry name" value="TEICHURONIC ACID BIOSYNTHESIS PROTEIN TUAE"/>
    <property type="match status" value="1"/>
</dbReference>
<dbReference type="Pfam" id="PF04932">
    <property type="entry name" value="Wzy_C"/>
    <property type="match status" value="1"/>
</dbReference>
<feature type="domain" description="O-antigen ligase-related" evidence="7">
    <location>
        <begin position="163"/>
        <end position="307"/>
    </location>
</feature>
<evidence type="ECO:0000256" key="3">
    <source>
        <dbReference type="ARBA" id="ARBA00022989"/>
    </source>
</evidence>
<keyword evidence="3 5" id="KW-1133">Transmembrane helix</keyword>
<comment type="subcellular location">
    <subcellularLocation>
        <location evidence="1">Membrane</location>
        <topology evidence="1">Multi-pass membrane protein</topology>
    </subcellularLocation>
</comment>
<feature type="transmembrane region" description="Helical" evidence="5">
    <location>
        <begin position="293"/>
        <end position="315"/>
    </location>
</feature>
<organism evidence="8 9">
    <name type="scientific">Methylobacterium aerolatum</name>
    <dbReference type="NCBI Taxonomy" id="418708"/>
    <lineage>
        <taxon>Bacteria</taxon>
        <taxon>Pseudomonadati</taxon>
        <taxon>Pseudomonadota</taxon>
        <taxon>Alphaproteobacteria</taxon>
        <taxon>Hyphomicrobiales</taxon>
        <taxon>Methylobacteriaceae</taxon>
        <taxon>Methylobacterium</taxon>
    </lineage>
</organism>
<evidence type="ECO:0000259" key="7">
    <source>
        <dbReference type="Pfam" id="PF04932"/>
    </source>
</evidence>
<dbReference type="EMBL" id="JAUSVP010000003">
    <property type="protein sequence ID" value="MDQ0446741.1"/>
    <property type="molecule type" value="Genomic_DNA"/>
</dbReference>
<dbReference type="GO" id="GO:0016874">
    <property type="term" value="F:ligase activity"/>
    <property type="evidence" value="ECO:0007669"/>
    <property type="project" value="UniProtKB-KW"/>
</dbReference>
<name>A0ABU0HZ35_9HYPH</name>
<feature type="chain" id="PRO_5045959890" evidence="6">
    <location>
        <begin position="27"/>
        <end position="383"/>
    </location>
</feature>
<feature type="transmembrane region" description="Helical" evidence="5">
    <location>
        <begin position="327"/>
        <end position="344"/>
    </location>
</feature>